<organism evidence="1 2">
    <name type="scientific">Candidatus Saccharicenans subterraneus</name>
    <dbReference type="NCBI Taxonomy" id="2508984"/>
    <lineage>
        <taxon>Bacteria</taxon>
        <taxon>Candidatus Aminicenantota</taxon>
        <taxon>Candidatus Aminicenantia</taxon>
        <taxon>Candidatus Aminicenantales</taxon>
        <taxon>Candidatus Saccharicenantaceae</taxon>
        <taxon>Candidatus Saccharicenans</taxon>
    </lineage>
</organism>
<evidence type="ECO:0000313" key="2">
    <source>
        <dbReference type="Proteomes" id="UP000257323"/>
    </source>
</evidence>
<accession>A0A3E2BR17</accession>
<protein>
    <recommendedName>
        <fullName evidence="3">DUF3800 domain-containing protein</fullName>
    </recommendedName>
</protein>
<evidence type="ECO:0000313" key="1">
    <source>
        <dbReference type="EMBL" id="RFT17082.1"/>
    </source>
</evidence>
<dbReference type="AlphaFoldDB" id="A0A3E2BR17"/>
<evidence type="ECO:0008006" key="3">
    <source>
        <dbReference type="Google" id="ProtNLM"/>
    </source>
</evidence>
<proteinExistence type="predicted"/>
<dbReference type="EMBL" id="QUAH01000001">
    <property type="protein sequence ID" value="RFT17082.1"/>
    <property type="molecule type" value="Genomic_DNA"/>
</dbReference>
<reference evidence="1 2" key="1">
    <citation type="submission" date="2018-08" db="EMBL/GenBank/DDBJ databases">
        <title>Genome analysis of the thermophilic bacterium of the candidate phylum Aminicenantes from deep subsurface aquifer revealed its physiology and ecological role.</title>
        <authorList>
            <person name="Kadnikov V.V."/>
            <person name="Mardanov A.V."/>
            <person name="Beletsky A.V."/>
            <person name="Karnachuk O.V."/>
            <person name="Ravin N.V."/>
        </authorList>
    </citation>
    <scope>NUCLEOTIDE SEQUENCE [LARGE SCALE GENOMIC DNA]</scope>
    <source>
        <strain evidence="1">BY38</strain>
    </source>
</reference>
<comment type="caution">
    <text evidence="1">The sequence shown here is derived from an EMBL/GenBank/DDBJ whole genome shotgun (WGS) entry which is preliminary data.</text>
</comment>
<dbReference type="Proteomes" id="UP000257323">
    <property type="component" value="Unassembled WGS sequence"/>
</dbReference>
<sequence length="309" mass="36023">MNQQLIVFPSRIVPCLIYHDESKNVEKNVWAHALFSVPEASHKDLLSKLWDIRKKYNCLDKKLHFADISGSKLCKADGSIVIKEWIEIGVEALRWKKSIFNPPLACKLGIIFFDNTCDLSLYGGDRKEKELRFFETVFRMALKGCAHYLYDGRCKLKIRGILTDGRPWHRPLNRLRILGKLKFECRDYVAIDKNAFMKCIISDHNDKECEDKNSAQILQLTDLLLGCAITSCFRKVEYGSKKEKIIRPFKEMLDKRKRGSNFRYSSHFKSFSISSAHIVKGQWSFEDVMNKELNYKDNQLKFSDFNELG</sequence>
<gene>
    <name evidence="1" type="ORF">OP8BY_1024</name>
</gene>
<name>A0A3E2BR17_9BACT</name>